<sequence>MDYQTCDDRWGLDTDEPPEDRKELTPITLSPKFVPPSTKVILYEVTLMDTDSDHGNNNLIVKTDLSALHHLTDVAFMFSFWEGMAYHRPNNHKPLGVLHTLVRSIADAVPRVQVTFKGLEGYQHAWFCPARISIGDDKDDEEDEDEKDAKDDEDDEDDEDEEDPEDNKGATWRRYMRHYIAQYILWIKTNPGRPGESFFKWATRVDADDLERDGMRVALEPILGAIHIEHKDDKGLMGSEYLGMVANQHPDDPPDPDYYDGDLADCFERLVNHGDGDYDRSISRWK</sequence>
<dbReference type="EMBL" id="CP086715">
    <property type="protein sequence ID" value="WOO79587.1"/>
    <property type="molecule type" value="Genomic_DNA"/>
</dbReference>
<proteinExistence type="predicted"/>
<feature type="region of interest" description="Disordered" evidence="1">
    <location>
        <begin position="1"/>
        <end position="22"/>
    </location>
</feature>
<gene>
    <name evidence="2" type="ORF">LOC62_02G003112</name>
</gene>
<organism evidence="2 3">
    <name type="scientific">Vanrija pseudolonga</name>
    <dbReference type="NCBI Taxonomy" id="143232"/>
    <lineage>
        <taxon>Eukaryota</taxon>
        <taxon>Fungi</taxon>
        <taxon>Dikarya</taxon>
        <taxon>Basidiomycota</taxon>
        <taxon>Agaricomycotina</taxon>
        <taxon>Tremellomycetes</taxon>
        <taxon>Trichosporonales</taxon>
        <taxon>Trichosporonaceae</taxon>
        <taxon>Vanrija</taxon>
    </lineage>
</organism>
<feature type="region of interest" description="Disordered" evidence="1">
    <location>
        <begin position="134"/>
        <end position="169"/>
    </location>
</feature>
<accession>A0AAF1BH07</accession>
<feature type="compositionally biased region" description="Acidic residues" evidence="1">
    <location>
        <begin position="137"/>
        <end position="165"/>
    </location>
</feature>
<keyword evidence="3" id="KW-1185">Reference proteome</keyword>
<evidence type="ECO:0000313" key="2">
    <source>
        <dbReference type="EMBL" id="WOO79587.1"/>
    </source>
</evidence>
<evidence type="ECO:0000256" key="1">
    <source>
        <dbReference type="SAM" id="MobiDB-lite"/>
    </source>
</evidence>
<dbReference type="Proteomes" id="UP000827549">
    <property type="component" value="Chromosome 2"/>
</dbReference>
<dbReference type="AlphaFoldDB" id="A0AAF1BH07"/>
<feature type="compositionally biased region" description="Basic and acidic residues" evidence="1">
    <location>
        <begin position="1"/>
        <end position="12"/>
    </location>
</feature>
<dbReference type="GeneID" id="87806358"/>
<reference evidence="2" key="1">
    <citation type="submission" date="2023-10" db="EMBL/GenBank/DDBJ databases">
        <authorList>
            <person name="Noh H."/>
        </authorList>
    </citation>
    <scope>NUCLEOTIDE SEQUENCE</scope>
    <source>
        <strain evidence="2">DUCC4014</strain>
    </source>
</reference>
<evidence type="ECO:0000313" key="3">
    <source>
        <dbReference type="Proteomes" id="UP000827549"/>
    </source>
</evidence>
<protein>
    <submittedName>
        <fullName evidence="2">Uncharacterized protein</fullName>
    </submittedName>
</protein>
<name>A0AAF1BH07_9TREE</name>
<dbReference type="RefSeq" id="XP_062625619.1">
    <property type="nucleotide sequence ID" value="XM_062769635.1"/>
</dbReference>